<evidence type="ECO:0000313" key="1">
    <source>
        <dbReference type="EMBL" id="KAI3798476.1"/>
    </source>
</evidence>
<evidence type="ECO:0000313" key="2">
    <source>
        <dbReference type="Proteomes" id="UP001056120"/>
    </source>
</evidence>
<name>A0ACB9HTC9_9ASTR</name>
<dbReference type="Proteomes" id="UP001056120">
    <property type="component" value="Linkage Group LG11"/>
</dbReference>
<protein>
    <submittedName>
        <fullName evidence="1">Uncharacterized protein</fullName>
    </submittedName>
</protein>
<sequence>MMIKAELQKKLPHPNISHSAQMLQLLHLHTMLPYGIPINVMMNAQPRSHSDRDNMIRRIPYLVALKHKNETCAALLNPSFAEPLVWPSPLKFISELNQDAKALLEQALIYAILLADTQDLYTR</sequence>
<dbReference type="EMBL" id="CM042028">
    <property type="protein sequence ID" value="KAI3798476.1"/>
    <property type="molecule type" value="Genomic_DNA"/>
</dbReference>
<proteinExistence type="predicted"/>
<reference evidence="1 2" key="2">
    <citation type="journal article" date="2022" name="Mol. Ecol. Resour.">
        <title>The genomes of chicory, endive, great burdock and yacon provide insights into Asteraceae paleo-polyploidization history and plant inulin production.</title>
        <authorList>
            <person name="Fan W."/>
            <person name="Wang S."/>
            <person name="Wang H."/>
            <person name="Wang A."/>
            <person name="Jiang F."/>
            <person name="Liu H."/>
            <person name="Zhao H."/>
            <person name="Xu D."/>
            <person name="Zhang Y."/>
        </authorList>
    </citation>
    <scope>NUCLEOTIDE SEQUENCE [LARGE SCALE GENOMIC DNA]</scope>
    <source>
        <strain evidence="2">cv. Yunnan</strain>
        <tissue evidence="1">Leaves</tissue>
    </source>
</reference>
<gene>
    <name evidence="1" type="ORF">L1987_33753</name>
</gene>
<comment type="caution">
    <text evidence="1">The sequence shown here is derived from an EMBL/GenBank/DDBJ whole genome shotgun (WGS) entry which is preliminary data.</text>
</comment>
<organism evidence="1 2">
    <name type="scientific">Smallanthus sonchifolius</name>
    <dbReference type="NCBI Taxonomy" id="185202"/>
    <lineage>
        <taxon>Eukaryota</taxon>
        <taxon>Viridiplantae</taxon>
        <taxon>Streptophyta</taxon>
        <taxon>Embryophyta</taxon>
        <taxon>Tracheophyta</taxon>
        <taxon>Spermatophyta</taxon>
        <taxon>Magnoliopsida</taxon>
        <taxon>eudicotyledons</taxon>
        <taxon>Gunneridae</taxon>
        <taxon>Pentapetalae</taxon>
        <taxon>asterids</taxon>
        <taxon>campanulids</taxon>
        <taxon>Asterales</taxon>
        <taxon>Asteraceae</taxon>
        <taxon>Asteroideae</taxon>
        <taxon>Heliantheae alliance</taxon>
        <taxon>Millerieae</taxon>
        <taxon>Smallanthus</taxon>
    </lineage>
</organism>
<accession>A0ACB9HTC9</accession>
<keyword evidence="2" id="KW-1185">Reference proteome</keyword>
<reference evidence="2" key="1">
    <citation type="journal article" date="2022" name="Mol. Ecol. Resour.">
        <title>The genomes of chicory, endive, great burdock and yacon provide insights into Asteraceae palaeo-polyploidization history and plant inulin production.</title>
        <authorList>
            <person name="Fan W."/>
            <person name="Wang S."/>
            <person name="Wang H."/>
            <person name="Wang A."/>
            <person name="Jiang F."/>
            <person name="Liu H."/>
            <person name="Zhao H."/>
            <person name="Xu D."/>
            <person name="Zhang Y."/>
        </authorList>
    </citation>
    <scope>NUCLEOTIDE SEQUENCE [LARGE SCALE GENOMIC DNA]</scope>
    <source>
        <strain evidence="2">cv. Yunnan</strain>
    </source>
</reference>